<sequence>MTLHTGSLSQIFSAFLYSRTNLRHVLERKDKKTCLQFTTRASTSCRMRLYTSLAACFRRFLLTCMQRLQECCASKSPIIGVIVFFYRVDRIKKHFPSPFLVFQFQLQLFHNFFQMAYERPPGPPPSGYEDQAPPYQEKPEPSQNYDEAFKIEKPRFNDVPFTILFLLVVAGFFVVAGITLHAMRSTWDFQGSSIYDTQNYFTLNANTAVLFGFVIVISVVFSFLIILVARFWARMFITLGLILNVVLGLATAIYYFTTHYYSAAIVFLVFTLITAWAYWSARSRIPFSATVLEITIDVMRRYKSTLMVSFLGIVVTGAFSTLFLMVIVATYIKYDPNENNPGCNIDGGSCTKGKLIGLLVFVFFAGYYISEVLKNIIHVTIAGIYGTWYYLAGSDQGEPKHPALGAFKRAMTYCFGSICEGSLIVSLLQLLRQFIRILRSNALGDNDMCAACGYLILDWIMGFVEMMVRYFNHYAYIYIALYGKKYTKAAKETFQLLRFKGMDALVNDCFIGTSIHLFSLFVAYVVALFTYIYLRYTKPAYNQDGGYYAPLVAFGFVVAGQVTRISLTVIDSGVSTFFVALAKDPEVFQMTNRNRFDEIFRNYPQVLNKLLSNDDNHYQNQNSYNSPQQPYYQQPQYGRV</sequence>
<dbReference type="GO" id="GO:0005886">
    <property type="term" value="C:plasma membrane"/>
    <property type="evidence" value="ECO:0007669"/>
    <property type="project" value="UniProtKB-SubCell"/>
</dbReference>
<comment type="subcellular location">
    <subcellularLocation>
        <location evidence="2 8">Cell membrane</location>
        <topology evidence="2 8">Multi-pass membrane protein</topology>
    </subcellularLocation>
</comment>
<evidence type="ECO:0000256" key="8">
    <source>
        <dbReference type="RuleBase" id="RU368066"/>
    </source>
</evidence>
<organism evidence="10 11">
    <name type="scientific">Clavispora lusitaniae (strain ATCC 42720)</name>
    <name type="common">Yeast</name>
    <name type="synonym">Candida lusitaniae</name>
    <dbReference type="NCBI Taxonomy" id="306902"/>
    <lineage>
        <taxon>Eukaryota</taxon>
        <taxon>Fungi</taxon>
        <taxon>Dikarya</taxon>
        <taxon>Ascomycota</taxon>
        <taxon>Saccharomycotina</taxon>
        <taxon>Pichiomycetes</taxon>
        <taxon>Metschnikowiaceae</taxon>
        <taxon>Clavispora</taxon>
    </lineage>
</organism>
<feature type="transmembrane region" description="Helical" evidence="8">
    <location>
        <begin position="159"/>
        <end position="183"/>
    </location>
</feature>
<dbReference type="PANTHER" id="PTHR12385:SF4">
    <property type="entry name" value="PROTEIN PNS1"/>
    <property type="match status" value="1"/>
</dbReference>
<name>C4Y7F6_CLAL4</name>
<dbReference type="Pfam" id="PF04515">
    <property type="entry name" value="Choline_transpo"/>
    <property type="match status" value="1"/>
</dbReference>
<comment type="similarity">
    <text evidence="3 8">Belongs to the CTL (choline transporter-like) family.</text>
</comment>
<feature type="transmembrane region" description="Helical" evidence="8">
    <location>
        <begin position="510"/>
        <end position="534"/>
    </location>
</feature>
<accession>C4Y7F6</accession>
<evidence type="ECO:0000256" key="1">
    <source>
        <dbReference type="ARBA" id="ARBA00002957"/>
    </source>
</evidence>
<dbReference type="InParanoid" id="C4Y7F6"/>
<dbReference type="AlphaFoldDB" id="C4Y7F6"/>
<gene>
    <name evidence="10" type="ORF">CLUG_04134</name>
</gene>
<feature type="transmembrane region" description="Helical" evidence="8">
    <location>
        <begin position="376"/>
        <end position="392"/>
    </location>
</feature>
<feature type="region of interest" description="Disordered" evidence="9">
    <location>
        <begin position="122"/>
        <end position="142"/>
    </location>
</feature>
<proteinExistence type="inferred from homology"/>
<dbReference type="Proteomes" id="UP000007703">
    <property type="component" value="Unassembled WGS sequence"/>
</dbReference>
<feature type="region of interest" description="Disordered" evidence="9">
    <location>
        <begin position="618"/>
        <end position="640"/>
    </location>
</feature>
<keyword evidence="6 8" id="KW-1133">Transmembrane helix</keyword>
<dbReference type="STRING" id="306902.C4Y7F6"/>
<dbReference type="GeneID" id="8496110"/>
<feature type="transmembrane region" description="Helical" evidence="8">
    <location>
        <begin position="261"/>
        <end position="279"/>
    </location>
</feature>
<dbReference type="InterPro" id="IPR007603">
    <property type="entry name" value="Choline_transptr-like"/>
</dbReference>
<keyword evidence="7 8" id="KW-0472">Membrane</keyword>
<evidence type="ECO:0000256" key="7">
    <source>
        <dbReference type="ARBA" id="ARBA00023136"/>
    </source>
</evidence>
<feature type="transmembrane region" description="Helical" evidence="8">
    <location>
        <begin position="546"/>
        <end position="567"/>
    </location>
</feature>
<dbReference type="VEuPathDB" id="FungiDB:CLUG_04134"/>
<comment type="function">
    <text evidence="1 8">Probably involved in transport through the plasma membrane.</text>
</comment>
<feature type="transmembrane region" description="Helical" evidence="8">
    <location>
        <begin position="306"/>
        <end position="332"/>
    </location>
</feature>
<evidence type="ECO:0000256" key="4">
    <source>
        <dbReference type="ARBA" id="ARBA00015388"/>
    </source>
</evidence>
<dbReference type="FunCoup" id="C4Y7F6">
    <property type="interactions" value="213"/>
</dbReference>
<evidence type="ECO:0000256" key="2">
    <source>
        <dbReference type="ARBA" id="ARBA00004651"/>
    </source>
</evidence>
<dbReference type="EMBL" id="CH408080">
    <property type="protein sequence ID" value="EEQ40006.1"/>
    <property type="molecule type" value="Genomic_DNA"/>
</dbReference>
<feature type="transmembrane region" description="Helical" evidence="8">
    <location>
        <begin position="236"/>
        <end position="255"/>
    </location>
</feature>
<dbReference type="HOGENOM" id="CLU_026724_0_0_1"/>
<evidence type="ECO:0000256" key="6">
    <source>
        <dbReference type="ARBA" id="ARBA00022989"/>
    </source>
</evidence>
<evidence type="ECO:0000256" key="5">
    <source>
        <dbReference type="ARBA" id="ARBA00022692"/>
    </source>
</evidence>
<keyword evidence="5 8" id="KW-0812">Transmembrane</keyword>
<evidence type="ECO:0000256" key="3">
    <source>
        <dbReference type="ARBA" id="ARBA00007168"/>
    </source>
</evidence>
<feature type="transmembrane region" description="Helical" evidence="8">
    <location>
        <begin position="452"/>
        <end position="471"/>
    </location>
</feature>
<reference evidence="10 11" key="1">
    <citation type="journal article" date="2009" name="Nature">
        <title>Evolution of pathogenicity and sexual reproduction in eight Candida genomes.</title>
        <authorList>
            <person name="Butler G."/>
            <person name="Rasmussen M.D."/>
            <person name="Lin M.F."/>
            <person name="Santos M.A."/>
            <person name="Sakthikumar S."/>
            <person name="Munro C.A."/>
            <person name="Rheinbay E."/>
            <person name="Grabherr M."/>
            <person name="Forche A."/>
            <person name="Reedy J.L."/>
            <person name="Agrafioti I."/>
            <person name="Arnaud M.B."/>
            <person name="Bates S."/>
            <person name="Brown A.J."/>
            <person name="Brunke S."/>
            <person name="Costanzo M.C."/>
            <person name="Fitzpatrick D.A."/>
            <person name="de Groot P.W."/>
            <person name="Harris D."/>
            <person name="Hoyer L.L."/>
            <person name="Hube B."/>
            <person name="Klis F.M."/>
            <person name="Kodira C."/>
            <person name="Lennard N."/>
            <person name="Logue M.E."/>
            <person name="Martin R."/>
            <person name="Neiman A.M."/>
            <person name="Nikolaou E."/>
            <person name="Quail M.A."/>
            <person name="Quinn J."/>
            <person name="Santos M.C."/>
            <person name="Schmitzberger F.F."/>
            <person name="Sherlock G."/>
            <person name="Shah P."/>
            <person name="Silverstein K.A."/>
            <person name="Skrzypek M.S."/>
            <person name="Soll D."/>
            <person name="Staggs R."/>
            <person name="Stansfield I."/>
            <person name="Stumpf M.P."/>
            <person name="Sudbery P.E."/>
            <person name="Srikantha T."/>
            <person name="Zeng Q."/>
            <person name="Berman J."/>
            <person name="Berriman M."/>
            <person name="Heitman J."/>
            <person name="Gow N.A."/>
            <person name="Lorenz M.C."/>
            <person name="Birren B.W."/>
            <person name="Kellis M."/>
            <person name="Cuomo C.A."/>
        </authorList>
    </citation>
    <scope>NUCLEOTIDE SEQUENCE [LARGE SCALE GENOMIC DNA]</scope>
    <source>
        <strain evidence="10 11">ATCC 42720</strain>
    </source>
</reference>
<dbReference type="OMA" id="DTIFVAM"/>
<dbReference type="GO" id="GO:0022857">
    <property type="term" value="F:transmembrane transporter activity"/>
    <property type="evidence" value="ECO:0007669"/>
    <property type="project" value="UniProtKB-UniRule"/>
</dbReference>
<feature type="transmembrane region" description="Helical" evidence="8">
    <location>
        <begin position="352"/>
        <end position="369"/>
    </location>
</feature>
<evidence type="ECO:0000313" key="11">
    <source>
        <dbReference type="Proteomes" id="UP000007703"/>
    </source>
</evidence>
<evidence type="ECO:0000256" key="9">
    <source>
        <dbReference type="SAM" id="MobiDB-lite"/>
    </source>
</evidence>
<dbReference type="OrthoDB" id="44736at2759"/>
<dbReference type="PANTHER" id="PTHR12385">
    <property type="entry name" value="CHOLINE TRANSPORTER-LIKE (SLC FAMILY 44)"/>
    <property type="match status" value="1"/>
</dbReference>
<feature type="transmembrane region" description="Helical" evidence="8">
    <location>
        <begin position="203"/>
        <end position="229"/>
    </location>
</feature>
<protein>
    <recommendedName>
        <fullName evidence="4 8">Protein PNS1</fullName>
    </recommendedName>
</protein>
<dbReference type="KEGG" id="clu:CLUG_04134"/>
<evidence type="ECO:0000313" key="10">
    <source>
        <dbReference type="EMBL" id="EEQ40006.1"/>
    </source>
</evidence>
<feature type="transmembrane region" description="Helical" evidence="8">
    <location>
        <begin position="412"/>
        <end position="431"/>
    </location>
</feature>